<organism evidence="9 10">
    <name type="scientific">Lactonifactor longoviformis DSM 17459</name>
    <dbReference type="NCBI Taxonomy" id="1122155"/>
    <lineage>
        <taxon>Bacteria</taxon>
        <taxon>Bacillati</taxon>
        <taxon>Bacillota</taxon>
        <taxon>Clostridia</taxon>
        <taxon>Eubacteriales</taxon>
        <taxon>Clostridiaceae</taxon>
        <taxon>Lactonifactor</taxon>
    </lineage>
</organism>
<dbReference type="RefSeq" id="WP_072851961.1">
    <property type="nucleotide sequence ID" value="NZ_FQVI01000011.1"/>
</dbReference>
<dbReference type="Proteomes" id="UP000184245">
    <property type="component" value="Unassembled WGS sequence"/>
</dbReference>
<evidence type="ECO:0000256" key="6">
    <source>
        <dbReference type="ARBA" id="ARBA00023004"/>
    </source>
</evidence>
<dbReference type="SUPFAM" id="SSF52218">
    <property type="entry name" value="Flavoproteins"/>
    <property type="match status" value="1"/>
</dbReference>
<feature type="domain" description="4Fe-4S ferredoxin-type" evidence="8">
    <location>
        <begin position="172"/>
        <end position="201"/>
    </location>
</feature>
<dbReference type="PROSITE" id="PS00198">
    <property type="entry name" value="4FE4S_FER_1"/>
    <property type="match status" value="2"/>
</dbReference>
<evidence type="ECO:0000256" key="3">
    <source>
        <dbReference type="ARBA" id="ARBA00013529"/>
    </source>
</evidence>
<dbReference type="AlphaFoldDB" id="A0A1M4YG23"/>
<keyword evidence="7" id="KW-0411">Iron-sulfur</keyword>
<keyword evidence="6" id="KW-0408">Iron</keyword>
<dbReference type="GO" id="GO:0046872">
    <property type="term" value="F:metal ion binding"/>
    <property type="evidence" value="ECO:0007669"/>
    <property type="project" value="UniProtKB-KW"/>
</dbReference>
<dbReference type="Gene3D" id="3.30.70.20">
    <property type="match status" value="1"/>
</dbReference>
<keyword evidence="10" id="KW-1185">Reference proteome</keyword>
<evidence type="ECO:0000256" key="7">
    <source>
        <dbReference type="ARBA" id="ARBA00023014"/>
    </source>
</evidence>
<dbReference type="Gene3D" id="3.40.50.360">
    <property type="match status" value="1"/>
</dbReference>
<evidence type="ECO:0000256" key="2">
    <source>
        <dbReference type="ARBA" id="ARBA00003532"/>
    </source>
</evidence>
<gene>
    <name evidence="9" type="ORF">SAMN02745158_02361</name>
</gene>
<dbReference type="PROSITE" id="PS51379">
    <property type="entry name" value="4FE4S_FER_2"/>
    <property type="match status" value="2"/>
</dbReference>
<dbReference type="InterPro" id="IPR050157">
    <property type="entry name" value="PSI_iron-sulfur_center"/>
</dbReference>
<comment type="function">
    <text evidence="2">Ferredoxins are iron-sulfur proteins that transfer electrons in a wide variety of metabolic reactions.</text>
</comment>
<keyword evidence="4" id="KW-0004">4Fe-4S</keyword>
<dbReference type="PANTHER" id="PTHR24960:SF79">
    <property type="entry name" value="PHOTOSYSTEM I IRON-SULFUR CENTER"/>
    <property type="match status" value="1"/>
</dbReference>
<dbReference type="PANTHER" id="PTHR24960">
    <property type="entry name" value="PHOTOSYSTEM I IRON-SULFUR CENTER-RELATED"/>
    <property type="match status" value="1"/>
</dbReference>
<dbReference type="InterPro" id="IPR017900">
    <property type="entry name" value="4Fe4S_Fe_S_CS"/>
</dbReference>
<evidence type="ECO:0000313" key="10">
    <source>
        <dbReference type="Proteomes" id="UP000184245"/>
    </source>
</evidence>
<evidence type="ECO:0000313" key="9">
    <source>
        <dbReference type="EMBL" id="SHF04618.1"/>
    </source>
</evidence>
<protein>
    <recommendedName>
        <fullName evidence="3">Ferredoxin</fullName>
    </recommendedName>
</protein>
<name>A0A1M4YG23_9CLOT</name>
<dbReference type="InterPro" id="IPR029039">
    <property type="entry name" value="Flavoprotein-like_sf"/>
</dbReference>
<sequence>MVSRTDFYYFSPTGGTKKAGEAFCKAISVEVKEHNLGIRGKETADPTGDLAVFAAPVFGGRIPALVSEKIKALEGSGKKAVTFVVYGTRAYEDALLELNQAVSHQGFQIAASGACIAQHSMAPEVGKGRPDEKDVSEITGFAKQVESKLDNCIRTGVTVPGNQPYKEAMTIPAPPISLESCSLCGKCEEVCPTAAITVNEGHIATDPNTCILCMACTAVCPNQSRILPPPLQERMEQMLGALKDVRRENEYFTL</sequence>
<dbReference type="SUPFAM" id="SSF54862">
    <property type="entry name" value="4Fe-4S ferredoxins"/>
    <property type="match status" value="1"/>
</dbReference>
<accession>A0A1M4YG23</accession>
<dbReference type="STRING" id="1122155.SAMN02745158_02361"/>
<evidence type="ECO:0000256" key="4">
    <source>
        <dbReference type="ARBA" id="ARBA00022485"/>
    </source>
</evidence>
<dbReference type="InterPro" id="IPR017896">
    <property type="entry name" value="4Fe4S_Fe-S-bd"/>
</dbReference>
<dbReference type="OrthoDB" id="9813995at2"/>
<evidence type="ECO:0000256" key="5">
    <source>
        <dbReference type="ARBA" id="ARBA00022723"/>
    </source>
</evidence>
<evidence type="ECO:0000259" key="8">
    <source>
        <dbReference type="PROSITE" id="PS51379"/>
    </source>
</evidence>
<feature type="domain" description="4Fe-4S ferredoxin-type" evidence="8">
    <location>
        <begin position="202"/>
        <end position="230"/>
    </location>
</feature>
<dbReference type="EMBL" id="FQVI01000011">
    <property type="protein sequence ID" value="SHF04618.1"/>
    <property type="molecule type" value="Genomic_DNA"/>
</dbReference>
<dbReference type="GO" id="GO:0051539">
    <property type="term" value="F:4 iron, 4 sulfur cluster binding"/>
    <property type="evidence" value="ECO:0007669"/>
    <property type="project" value="UniProtKB-KW"/>
</dbReference>
<proteinExistence type="predicted"/>
<keyword evidence="5" id="KW-0479">Metal-binding</keyword>
<evidence type="ECO:0000256" key="1">
    <source>
        <dbReference type="ARBA" id="ARBA00001966"/>
    </source>
</evidence>
<dbReference type="Pfam" id="PF12838">
    <property type="entry name" value="Fer4_7"/>
    <property type="match status" value="1"/>
</dbReference>
<comment type="cofactor">
    <cofactor evidence="1">
        <name>[4Fe-4S] cluster</name>
        <dbReference type="ChEBI" id="CHEBI:49883"/>
    </cofactor>
</comment>
<reference evidence="9 10" key="1">
    <citation type="submission" date="2016-11" db="EMBL/GenBank/DDBJ databases">
        <authorList>
            <person name="Jaros S."/>
            <person name="Januszkiewicz K."/>
            <person name="Wedrychowicz H."/>
        </authorList>
    </citation>
    <scope>NUCLEOTIDE SEQUENCE [LARGE SCALE GENOMIC DNA]</scope>
    <source>
        <strain evidence="9 10">DSM 17459</strain>
    </source>
</reference>